<dbReference type="AlphaFoldDB" id="A0A8H3VIP4"/>
<feature type="non-terminal residue" evidence="2">
    <location>
        <position position="103"/>
    </location>
</feature>
<gene>
    <name evidence="2" type="ORF">EG328_002260</name>
</gene>
<evidence type="ECO:0000256" key="1">
    <source>
        <dbReference type="SAM" id="Phobius"/>
    </source>
</evidence>
<dbReference type="EMBL" id="WNWS01000016">
    <property type="protein sequence ID" value="KAE9987619.1"/>
    <property type="molecule type" value="Genomic_DNA"/>
</dbReference>
<sequence length="103" mass="11272">MAHLPPLGPPQNPLELTLLATLGNPNDPIFYLRFIIRQDRRSLIFSLFTYWGGGIGVAAGAVAMGVRFWRVGLAPVGQRHGVLEIEGLQEEWGFLGMEWVGGG</sequence>
<accession>A0A8H3VIP4</accession>
<keyword evidence="1" id="KW-1133">Transmembrane helix</keyword>
<feature type="transmembrane region" description="Helical" evidence="1">
    <location>
        <begin position="43"/>
        <end position="66"/>
    </location>
</feature>
<keyword evidence="1" id="KW-0812">Transmembrane</keyword>
<evidence type="ECO:0000313" key="3">
    <source>
        <dbReference type="Proteomes" id="UP000447873"/>
    </source>
</evidence>
<dbReference type="Proteomes" id="UP000447873">
    <property type="component" value="Unassembled WGS sequence"/>
</dbReference>
<keyword evidence="1" id="KW-0472">Membrane</keyword>
<evidence type="ECO:0000313" key="2">
    <source>
        <dbReference type="EMBL" id="KAE9987619.1"/>
    </source>
</evidence>
<reference evidence="2 3" key="1">
    <citation type="submission" date="2018-12" db="EMBL/GenBank/DDBJ databases">
        <title>Venturia inaequalis Genome Resource.</title>
        <authorList>
            <person name="Lichtner F.J."/>
        </authorList>
    </citation>
    <scope>NUCLEOTIDE SEQUENCE [LARGE SCALE GENOMIC DNA]</scope>
    <source>
        <strain evidence="2 3">120213</strain>
    </source>
</reference>
<protein>
    <submittedName>
        <fullName evidence="2">Uncharacterized protein</fullName>
    </submittedName>
</protein>
<organism evidence="2 3">
    <name type="scientific">Venturia inaequalis</name>
    <name type="common">Apple scab fungus</name>
    <dbReference type="NCBI Taxonomy" id="5025"/>
    <lineage>
        <taxon>Eukaryota</taxon>
        <taxon>Fungi</taxon>
        <taxon>Dikarya</taxon>
        <taxon>Ascomycota</taxon>
        <taxon>Pezizomycotina</taxon>
        <taxon>Dothideomycetes</taxon>
        <taxon>Pleosporomycetidae</taxon>
        <taxon>Venturiales</taxon>
        <taxon>Venturiaceae</taxon>
        <taxon>Venturia</taxon>
    </lineage>
</organism>
<name>A0A8H3VIP4_VENIN</name>
<comment type="caution">
    <text evidence="2">The sequence shown here is derived from an EMBL/GenBank/DDBJ whole genome shotgun (WGS) entry which is preliminary data.</text>
</comment>
<proteinExistence type="predicted"/>